<proteinExistence type="predicted"/>
<dbReference type="GO" id="GO:0003729">
    <property type="term" value="F:mRNA binding"/>
    <property type="evidence" value="ECO:0007669"/>
    <property type="project" value="TreeGrafter"/>
</dbReference>
<protein>
    <recommendedName>
        <fullName evidence="6">RanBP2-type domain-containing protein</fullName>
    </recommendedName>
</protein>
<evidence type="ECO:0000313" key="7">
    <source>
        <dbReference type="EMBL" id="KAF5750121.1"/>
    </source>
</evidence>
<dbReference type="PANTHER" id="PTHR23111:SF23">
    <property type="entry name" value="RAN BP2_NZF ZINC FINGER-LIKE SUPERFAMILY PROTEIN"/>
    <property type="match status" value="1"/>
</dbReference>
<dbReference type="GO" id="GO:0005737">
    <property type="term" value="C:cytoplasm"/>
    <property type="evidence" value="ECO:0007669"/>
    <property type="project" value="TreeGrafter"/>
</dbReference>
<feature type="domain" description="RanBP2-type" evidence="6">
    <location>
        <begin position="294"/>
        <end position="323"/>
    </location>
</feature>
<feature type="compositionally biased region" description="Low complexity" evidence="5">
    <location>
        <begin position="70"/>
        <end position="83"/>
    </location>
</feature>
<keyword evidence="8" id="KW-1185">Reference proteome</keyword>
<dbReference type="GO" id="GO:0008270">
    <property type="term" value="F:zinc ion binding"/>
    <property type="evidence" value="ECO:0007669"/>
    <property type="project" value="UniProtKB-KW"/>
</dbReference>
<feature type="region of interest" description="Disordered" evidence="5">
    <location>
        <begin position="59"/>
        <end position="87"/>
    </location>
</feature>
<evidence type="ECO:0000256" key="3">
    <source>
        <dbReference type="ARBA" id="ARBA00022833"/>
    </source>
</evidence>
<dbReference type="AlphaFoldDB" id="A0A7J7DV04"/>
<keyword evidence="2 4" id="KW-0863">Zinc-finger</keyword>
<dbReference type="EMBL" id="JAAARO010000003">
    <property type="protein sequence ID" value="KAF5750121.1"/>
    <property type="molecule type" value="Genomic_DNA"/>
</dbReference>
<sequence>MQKLLKRSHEYLCSIQIPQFKNLSILLPTSHFYSAPETLNPSSKLGFVLDEVEAIQSSKHTNQSSRLAMNTSDESSNESESSNAGKGRTFQISHQWSEWVDLMECLLKRGYFYGEGNPFHRSDLGEKDFNIIRTACLNFGRDRPRLIKCLSRKDIHIVAECGCPSIDRKVVNSGKRLRAHVSIDERNVCSSCNLRGNCERAYIKAREKEGALTVDLMRTLLMYGLDPICATVENSSCQNTQAKGSVRRLLKEIVDYTTQEVVSDLPNDITLQGGLSEQDHLSTQEKGNIDIPMKLVDWQCPKCNFLNFARNIRCLRCDDLSQERLKQLREQEEHLPLKKGDWKCDQ</sequence>
<evidence type="ECO:0000259" key="6">
    <source>
        <dbReference type="PROSITE" id="PS50199"/>
    </source>
</evidence>
<dbReference type="SMART" id="SM00547">
    <property type="entry name" value="ZnF_RBZ"/>
    <property type="match status" value="1"/>
</dbReference>
<dbReference type="InParanoid" id="A0A7J7DV04"/>
<dbReference type="InterPro" id="IPR036443">
    <property type="entry name" value="Znf_RanBP2_sf"/>
</dbReference>
<name>A0A7J7DV04_TRIWF</name>
<accession>A0A7J7DV04</accession>
<keyword evidence="1" id="KW-0479">Metal-binding</keyword>
<evidence type="ECO:0000256" key="1">
    <source>
        <dbReference type="ARBA" id="ARBA00022723"/>
    </source>
</evidence>
<comment type="caution">
    <text evidence="7">The sequence shown here is derived from an EMBL/GenBank/DDBJ whole genome shotgun (WGS) entry which is preliminary data.</text>
</comment>
<dbReference type="Proteomes" id="UP000593562">
    <property type="component" value="Unassembled WGS sequence"/>
</dbReference>
<dbReference type="Pfam" id="PF00641">
    <property type="entry name" value="Zn_ribbon_RanBP"/>
    <property type="match status" value="1"/>
</dbReference>
<gene>
    <name evidence="7" type="ORF">HS088_TW03G00453</name>
</gene>
<organism evidence="7 8">
    <name type="scientific">Tripterygium wilfordii</name>
    <name type="common">Thunder God vine</name>
    <dbReference type="NCBI Taxonomy" id="458696"/>
    <lineage>
        <taxon>Eukaryota</taxon>
        <taxon>Viridiplantae</taxon>
        <taxon>Streptophyta</taxon>
        <taxon>Embryophyta</taxon>
        <taxon>Tracheophyta</taxon>
        <taxon>Spermatophyta</taxon>
        <taxon>Magnoliopsida</taxon>
        <taxon>eudicotyledons</taxon>
        <taxon>Gunneridae</taxon>
        <taxon>Pentapetalae</taxon>
        <taxon>rosids</taxon>
        <taxon>fabids</taxon>
        <taxon>Celastrales</taxon>
        <taxon>Celastraceae</taxon>
        <taxon>Tripterygium</taxon>
    </lineage>
</organism>
<reference evidence="7 8" key="1">
    <citation type="journal article" date="2020" name="Nat. Commun.">
        <title>Genome of Tripterygium wilfordii and identification of cytochrome P450 involved in triptolide biosynthesis.</title>
        <authorList>
            <person name="Tu L."/>
            <person name="Su P."/>
            <person name="Zhang Z."/>
            <person name="Gao L."/>
            <person name="Wang J."/>
            <person name="Hu T."/>
            <person name="Zhou J."/>
            <person name="Zhang Y."/>
            <person name="Zhao Y."/>
            <person name="Liu Y."/>
            <person name="Song Y."/>
            <person name="Tong Y."/>
            <person name="Lu Y."/>
            <person name="Yang J."/>
            <person name="Xu C."/>
            <person name="Jia M."/>
            <person name="Peters R.J."/>
            <person name="Huang L."/>
            <person name="Gao W."/>
        </authorList>
    </citation>
    <scope>NUCLEOTIDE SEQUENCE [LARGE SCALE GENOMIC DNA]</scope>
    <source>
        <strain evidence="8">cv. XIE 37</strain>
        <tissue evidence="7">Leaf</tissue>
    </source>
</reference>
<evidence type="ECO:0000313" key="8">
    <source>
        <dbReference type="Proteomes" id="UP000593562"/>
    </source>
</evidence>
<dbReference type="SUPFAM" id="SSF90209">
    <property type="entry name" value="Ran binding protein zinc finger-like"/>
    <property type="match status" value="1"/>
</dbReference>
<evidence type="ECO:0000256" key="5">
    <source>
        <dbReference type="SAM" id="MobiDB-lite"/>
    </source>
</evidence>
<dbReference type="Gene3D" id="4.10.1060.10">
    <property type="entry name" value="Zinc finger, RanBP2-type"/>
    <property type="match status" value="1"/>
</dbReference>
<evidence type="ECO:0000256" key="4">
    <source>
        <dbReference type="PROSITE-ProRule" id="PRU00322"/>
    </source>
</evidence>
<evidence type="ECO:0000256" key="2">
    <source>
        <dbReference type="ARBA" id="ARBA00022771"/>
    </source>
</evidence>
<feature type="compositionally biased region" description="Polar residues" evidence="5">
    <location>
        <begin position="59"/>
        <end position="69"/>
    </location>
</feature>
<keyword evidence="3" id="KW-0862">Zinc</keyword>
<dbReference type="InterPro" id="IPR001876">
    <property type="entry name" value="Znf_RanBP2"/>
</dbReference>
<dbReference type="PROSITE" id="PS01358">
    <property type="entry name" value="ZF_RANBP2_1"/>
    <property type="match status" value="1"/>
</dbReference>
<dbReference type="PROSITE" id="PS50199">
    <property type="entry name" value="ZF_RANBP2_2"/>
    <property type="match status" value="1"/>
</dbReference>
<dbReference type="PANTHER" id="PTHR23111">
    <property type="entry name" value="ZINC FINGER PROTEIN"/>
    <property type="match status" value="1"/>
</dbReference>